<name>A0A9C6TK33_ARADU</name>
<dbReference type="KEGG" id="adu:127747709"/>
<sequence length="238" mass="26638">MVDRGGLISVSNLLLWEEDRAWEIPWSFGIEHESSIQVKSGRGSSLWDKNVPFNVLADEVVQSTSDMSRIEEVGDVGIDQFMQVLGFRLASIGRSQEKRHRKVLQSAAESTDLKGQLETKETMLSELKKEHSITKEKLKLEKEEHESAKESLGKKESELTTINERIVEVTLQLKQIESSREADILDAFAEGFECSVIQGKFLCPGGEFTAIDPSKIVRNGQLVDDEEVAEEGDDNLAD</sequence>
<dbReference type="Proteomes" id="UP000515211">
    <property type="component" value="Chromosome 5"/>
</dbReference>
<keyword evidence="2" id="KW-1185">Reference proteome</keyword>
<accession>A0A9C6TK33</accession>
<reference evidence="2" key="1">
    <citation type="journal article" date="2016" name="Nat. Genet.">
        <title>The genome sequences of Arachis duranensis and Arachis ipaensis, the diploid ancestors of cultivated peanut.</title>
        <authorList>
            <person name="Bertioli D.J."/>
            <person name="Cannon S.B."/>
            <person name="Froenicke L."/>
            <person name="Huang G."/>
            <person name="Farmer A.D."/>
            <person name="Cannon E.K."/>
            <person name="Liu X."/>
            <person name="Gao D."/>
            <person name="Clevenger J."/>
            <person name="Dash S."/>
            <person name="Ren L."/>
            <person name="Moretzsohn M.C."/>
            <person name="Shirasawa K."/>
            <person name="Huang W."/>
            <person name="Vidigal B."/>
            <person name="Abernathy B."/>
            <person name="Chu Y."/>
            <person name="Niederhuth C.E."/>
            <person name="Umale P."/>
            <person name="Araujo A.C."/>
            <person name="Kozik A."/>
            <person name="Kim K.D."/>
            <person name="Burow M.D."/>
            <person name="Varshney R.K."/>
            <person name="Wang X."/>
            <person name="Zhang X."/>
            <person name="Barkley N."/>
            <person name="Guimaraes P.M."/>
            <person name="Isobe S."/>
            <person name="Guo B."/>
            <person name="Liao B."/>
            <person name="Stalker H.T."/>
            <person name="Schmitz R.J."/>
            <person name="Scheffler B.E."/>
            <person name="Leal-Bertioli S.C."/>
            <person name="Xun X."/>
            <person name="Jackson S.A."/>
            <person name="Michelmore R."/>
            <person name="Ozias-Akins P."/>
        </authorList>
    </citation>
    <scope>NUCLEOTIDE SEQUENCE [LARGE SCALE GENOMIC DNA]</scope>
    <source>
        <strain evidence="2">cv. V14167</strain>
    </source>
</reference>
<evidence type="ECO:0000313" key="2">
    <source>
        <dbReference type="Proteomes" id="UP000515211"/>
    </source>
</evidence>
<proteinExistence type="predicted"/>
<feature type="coiled-coil region" evidence="1">
    <location>
        <begin position="110"/>
        <end position="158"/>
    </location>
</feature>
<protein>
    <submittedName>
        <fullName evidence="3">Uncharacterized protein LOC127747709</fullName>
    </submittedName>
</protein>
<dbReference type="RefSeq" id="XP_052117855.1">
    <property type="nucleotide sequence ID" value="XM_052261895.1"/>
</dbReference>
<dbReference type="AlphaFoldDB" id="A0A9C6TK33"/>
<organism evidence="2 3">
    <name type="scientific">Arachis duranensis</name>
    <name type="common">Wild peanut</name>
    <dbReference type="NCBI Taxonomy" id="130453"/>
    <lineage>
        <taxon>Eukaryota</taxon>
        <taxon>Viridiplantae</taxon>
        <taxon>Streptophyta</taxon>
        <taxon>Embryophyta</taxon>
        <taxon>Tracheophyta</taxon>
        <taxon>Spermatophyta</taxon>
        <taxon>Magnoliopsida</taxon>
        <taxon>eudicotyledons</taxon>
        <taxon>Gunneridae</taxon>
        <taxon>Pentapetalae</taxon>
        <taxon>rosids</taxon>
        <taxon>fabids</taxon>
        <taxon>Fabales</taxon>
        <taxon>Fabaceae</taxon>
        <taxon>Papilionoideae</taxon>
        <taxon>50 kb inversion clade</taxon>
        <taxon>dalbergioids sensu lato</taxon>
        <taxon>Dalbergieae</taxon>
        <taxon>Pterocarpus clade</taxon>
        <taxon>Arachis</taxon>
    </lineage>
</organism>
<evidence type="ECO:0000256" key="1">
    <source>
        <dbReference type="SAM" id="Coils"/>
    </source>
</evidence>
<keyword evidence="1" id="KW-0175">Coiled coil</keyword>
<evidence type="ECO:0000313" key="3">
    <source>
        <dbReference type="RefSeq" id="XP_052117855.1"/>
    </source>
</evidence>
<reference evidence="3" key="2">
    <citation type="submission" date="2025-08" db="UniProtKB">
        <authorList>
            <consortium name="RefSeq"/>
        </authorList>
    </citation>
    <scope>IDENTIFICATION</scope>
    <source>
        <tissue evidence="3">Whole plant</tissue>
    </source>
</reference>
<gene>
    <name evidence="3" type="primary">LOC127747709</name>
</gene>
<dbReference type="GeneID" id="127747709"/>